<dbReference type="STRING" id="216903.SAMN05444371_3256"/>
<dbReference type="AlphaFoldDB" id="A0A1M6UB61"/>
<dbReference type="EMBL" id="FRAM01000004">
    <property type="protein sequence ID" value="SHK66416.1"/>
    <property type="molecule type" value="Genomic_DNA"/>
</dbReference>
<name>A0A1M6UB61_9FLAO</name>
<keyword evidence="1" id="KW-0808">Transferase</keyword>
<dbReference type="Pfam" id="PF08843">
    <property type="entry name" value="AbiEii"/>
    <property type="match status" value="1"/>
</dbReference>
<dbReference type="Proteomes" id="UP000184498">
    <property type="component" value="Unassembled WGS sequence"/>
</dbReference>
<dbReference type="RefSeq" id="WP_073000048.1">
    <property type="nucleotide sequence ID" value="NZ_FRAM01000004.1"/>
</dbReference>
<accession>A0A1M6UB61</accession>
<reference evidence="2" key="1">
    <citation type="submission" date="2016-11" db="EMBL/GenBank/DDBJ databases">
        <authorList>
            <person name="Varghese N."/>
            <person name="Submissions S."/>
        </authorList>
    </citation>
    <scope>NUCLEOTIDE SEQUENCE [LARGE SCALE GENOMIC DNA]</scope>
    <source>
        <strain evidence="2">DSM 18016</strain>
    </source>
</reference>
<evidence type="ECO:0000313" key="2">
    <source>
        <dbReference type="Proteomes" id="UP000184498"/>
    </source>
</evidence>
<organism evidence="1 2">
    <name type="scientific">Epilithonimonas mollis</name>
    <dbReference type="NCBI Taxonomy" id="216903"/>
    <lineage>
        <taxon>Bacteria</taxon>
        <taxon>Pseudomonadati</taxon>
        <taxon>Bacteroidota</taxon>
        <taxon>Flavobacteriia</taxon>
        <taxon>Flavobacteriales</taxon>
        <taxon>Weeksellaceae</taxon>
        <taxon>Chryseobacterium group</taxon>
        <taxon>Epilithonimonas</taxon>
    </lineage>
</organism>
<dbReference type="InterPro" id="IPR014942">
    <property type="entry name" value="AbiEii"/>
</dbReference>
<dbReference type="OrthoDB" id="9780929at2"/>
<evidence type="ECO:0000313" key="1">
    <source>
        <dbReference type="EMBL" id="SHK66416.1"/>
    </source>
</evidence>
<keyword evidence="2" id="KW-1185">Reference proteome</keyword>
<dbReference type="GO" id="GO:0016740">
    <property type="term" value="F:transferase activity"/>
    <property type="evidence" value="ECO:0007669"/>
    <property type="project" value="UniProtKB-KW"/>
</dbReference>
<proteinExistence type="predicted"/>
<protein>
    <submittedName>
        <fullName evidence="1">Nucleotidyl transferase AbiEii toxin, Type IV TA system</fullName>
    </submittedName>
</protein>
<dbReference type="Gene3D" id="3.10.450.620">
    <property type="entry name" value="JHP933, nucleotidyltransferase-like core domain"/>
    <property type="match status" value="1"/>
</dbReference>
<sequence>MKNKFLNLPEKTRINALNHVAEKKGITPFAVEKDWWVTQSLSIIFEMDEAKYLVFKGGTSLSKSWNLIQRFSEDIDLAIDREFLGFTEITKRKTNLRKKSGKFVSEEFYPKLQKCFEEKGIAEAVTFTLEDVQSSDQDPRIINIYYPSIIETKGYLNPRVQIEIGCRSLKEPFSDCLISSFVDQEYKDLEFASDEFRVPSVNPERTFLEKIFLLHEEFQKPYDKIRVNRLSRHLYDIYSLYHSEFKDKALRDEDLYKTIVHHRIEFTKVTGVDYLLHNPQTINPIPPDTIIKKWEEDYETMKSEMLYSEHRPNFSEIIKTLEKLKSEINKLEWVVFEG</sequence>
<gene>
    <name evidence="1" type="ORF">SAMN05444371_3256</name>
</gene>